<dbReference type="GO" id="GO:0003677">
    <property type="term" value="F:DNA binding"/>
    <property type="evidence" value="ECO:0007669"/>
    <property type="project" value="UniProtKB-KW"/>
</dbReference>
<dbReference type="PROSITE" id="PS50943">
    <property type="entry name" value="HTH_CROC1"/>
    <property type="match status" value="1"/>
</dbReference>
<gene>
    <name evidence="3" type="primary">xre</name>
    <name evidence="3" type="ORF">BGLFYP119_00176</name>
</gene>
<sequence>MRIGDVIRTYRKNKNLTQEEMARRLGVTAPAVNKWENNVSLPDITLLAPIARLLETTPDTLLSFREELSQEEKFETMK</sequence>
<evidence type="ECO:0000313" key="3">
    <source>
        <dbReference type="EMBL" id="VYT31927.1"/>
    </source>
</evidence>
<dbReference type="CDD" id="cd00093">
    <property type="entry name" value="HTH_XRE"/>
    <property type="match status" value="1"/>
</dbReference>
<dbReference type="PANTHER" id="PTHR46558:SF11">
    <property type="entry name" value="HTH-TYPE TRANSCRIPTIONAL REGULATOR XRE"/>
    <property type="match status" value="1"/>
</dbReference>
<dbReference type="AlphaFoldDB" id="A0A6N2VQG6"/>
<dbReference type="InterPro" id="IPR001387">
    <property type="entry name" value="Cro/C1-type_HTH"/>
</dbReference>
<feature type="domain" description="HTH cro/C1-type" evidence="2">
    <location>
        <begin position="7"/>
        <end position="61"/>
    </location>
</feature>
<protein>
    <submittedName>
        <fullName evidence="3">HTH-type transcriptional regulator Xre</fullName>
    </submittedName>
</protein>
<dbReference type="SMART" id="SM00530">
    <property type="entry name" value="HTH_XRE"/>
    <property type="match status" value="1"/>
</dbReference>
<dbReference type="PANTHER" id="PTHR46558">
    <property type="entry name" value="TRACRIPTIONAL REGULATORY PROTEIN-RELATED-RELATED"/>
    <property type="match status" value="1"/>
</dbReference>
<dbReference type="Gene3D" id="1.10.260.40">
    <property type="entry name" value="lambda repressor-like DNA-binding domains"/>
    <property type="match status" value="1"/>
</dbReference>
<evidence type="ECO:0000259" key="2">
    <source>
        <dbReference type="PROSITE" id="PS50943"/>
    </source>
</evidence>
<evidence type="ECO:0000256" key="1">
    <source>
        <dbReference type="ARBA" id="ARBA00023125"/>
    </source>
</evidence>
<reference evidence="3" key="1">
    <citation type="submission" date="2019-11" db="EMBL/GenBank/DDBJ databases">
        <authorList>
            <person name="Feng L."/>
        </authorList>
    </citation>
    <scope>NUCLEOTIDE SEQUENCE</scope>
    <source>
        <strain evidence="3">BgluceraseaLFYP119</strain>
    </source>
</reference>
<dbReference type="SUPFAM" id="SSF47413">
    <property type="entry name" value="lambda repressor-like DNA-binding domains"/>
    <property type="match status" value="1"/>
</dbReference>
<dbReference type="Pfam" id="PF01381">
    <property type="entry name" value="HTH_3"/>
    <property type="match status" value="1"/>
</dbReference>
<accession>A0A6N2VQG6</accession>
<organism evidence="3">
    <name type="scientific">Blautia glucerasea</name>
    <dbReference type="NCBI Taxonomy" id="536633"/>
    <lineage>
        <taxon>Bacteria</taxon>
        <taxon>Bacillati</taxon>
        <taxon>Bacillota</taxon>
        <taxon>Clostridia</taxon>
        <taxon>Lachnospirales</taxon>
        <taxon>Lachnospiraceae</taxon>
        <taxon>Blautia</taxon>
    </lineage>
</organism>
<dbReference type="InterPro" id="IPR010982">
    <property type="entry name" value="Lambda_DNA-bd_dom_sf"/>
</dbReference>
<keyword evidence="1" id="KW-0238">DNA-binding</keyword>
<name>A0A6N2VQG6_9FIRM</name>
<dbReference type="EMBL" id="CACRST010000027">
    <property type="protein sequence ID" value="VYT31927.1"/>
    <property type="molecule type" value="Genomic_DNA"/>
</dbReference>
<proteinExistence type="predicted"/>